<evidence type="ECO:0000256" key="18">
    <source>
        <dbReference type="ARBA" id="ARBA00048679"/>
    </source>
</evidence>
<comment type="subcellular location">
    <subcellularLocation>
        <location evidence="1">Cell membrane</location>
        <topology evidence="1">Single-pass type I membrane protein</topology>
    </subcellularLocation>
</comment>
<evidence type="ECO:0000256" key="13">
    <source>
        <dbReference type="ARBA" id="ARBA00023136"/>
    </source>
</evidence>
<dbReference type="PROSITE" id="PS50948">
    <property type="entry name" value="PAN"/>
    <property type="match status" value="1"/>
</dbReference>
<feature type="domain" description="Apple" evidence="23">
    <location>
        <begin position="320"/>
        <end position="400"/>
    </location>
</feature>
<keyword evidence="10 19" id="KW-0418">Kinase</keyword>
<feature type="transmembrane region" description="Helical" evidence="20">
    <location>
        <begin position="433"/>
        <end position="456"/>
    </location>
</feature>
<gene>
    <name evidence="24" type="ORF">ACMD2_27207</name>
</gene>
<dbReference type="InterPro" id="IPR000858">
    <property type="entry name" value="S_locus_glycoprot_dom"/>
</dbReference>
<dbReference type="InterPro" id="IPR011009">
    <property type="entry name" value="Kinase-like_dom_sf"/>
</dbReference>
<keyword evidence="11 19" id="KW-0067">ATP-binding</keyword>
<dbReference type="PANTHER" id="PTHR47974">
    <property type="entry name" value="OS07G0415500 PROTEIN"/>
    <property type="match status" value="1"/>
</dbReference>
<evidence type="ECO:0000256" key="7">
    <source>
        <dbReference type="ARBA" id="ARBA00022734"/>
    </source>
</evidence>
<comment type="similarity">
    <text evidence="19">Belongs to the protein kinase superfamily. Ser/Thr protein kinase family.</text>
</comment>
<dbReference type="InterPro" id="IPR000719">
    <property type="entry name" value="Prot_kinase_dom"/>
</dbReference>
<keyword evidence="8" id="KW-0677">Repeat</keyword>
<keyword evidence="7 24" id="KW-0430">Lectin</keyword>
<dbReference type="InterPro" id="IPR001245">
    <property type="entry name" value="Ser-Thr/Tyr_kinase_cat_dom"/>
</dbReference>
<evidence type="ECO:0000256" key="2">
    <source>
        <dbReference type="ARBA" id="ARBA00022475"/>
    </source>
</evidence>
<dbReference type="PROSITE" id="PS50927">
    <property type="entry name" value="BULB_LECTIN"/>
    <property type="match status" value="2"/>
</dbReference>
<keyword evidence="12 20" id="KW-1133">Transmembrane helix</keyword>
<evidence type="ECO:0000256" key="4">
    <source>
        <dbReference type="ARBA" id="ARBA00022679"/>
    </source>
</evidence>
<feature type="domain" description="Bulb-type lectin" evidence="22">
    <location>
        <begin position="147"/>
        <end position="267"/>
    </location>
</feature>
<dbReference type="AlphaFoldDB" id="A0A199VKR8"/>
<keyword evidence="2" id="KW-1003">Cell membrane</keyword>
<dbReference type="InterPro" id="IPR036426">
    <property type="entry name" value="Bulb-type_lectin_dom_sf"/>
</dbReference>
<feature type="domain" description="Bulb-type lectin" evidence="22">
    <location>
        <begin position="19"/>
        <end position="144"/>
    </location>
</feature>
<evidence type="ECO:0000256" key="3">
    <source>
        <dbReference type="ARBA" id="ARBA00022527"/>
    </source>
</evidence>
<dbReference type="GO" id="GO:0048544">
    <property type="term" value="P:recognition of pollen"/>
    <property type="evidence" value="ECO:0007669"/>
    <property type="project" value="InterPro"/>
</dbReference>
<proteinExistence type="inferred from homology"/>
<comment type="caution">
    <text evidence="24">The sequence shown here is derived from an EMBL/GenBank/DDBJ whole genome shotgun (WGS) entry which is preliminary data.</text>
</comment>
<protein>
    <recommendedName>
        <fullName evidence="19">Receptor-like serine/threonine-protein kinase</fullName>
        <ecNumber evidence="19">2.7.11.1</ecNumber>
    </recommendedName>
</protein>
<evidence type="ECO:0000256" key="16">
    <source>
        <dbReference type="ARBA" id="ARBA00023180"/>
    </source>
</evidence>
<dbReference type="GO" id="GO:0051707">
    <property type="term" value="P:response to other organism"/>
    <property type="evidence" value="ECO:0007669"/>
    <property type="project" value="UniProtKB-ARBA"/>
</dbReference>
<evidence type="ECO:0000259" key="23">
    <source>
        <dbReference type="PROSITE" id="PS50948"/>
    </source>
</evidence>
<dbReference type="Gene3D" id="3.30.200.20">
    <property type="entry name" value="Phosphorylase Kinase, domain 1"/>
    <property type="match status" value="1"/>
</dbReference>
<dbReference type="STRING" id="4615.A0A199VKR8"/>
<evidence type="ECO:0000256" key="14">
    <source>
        <dbReference type="ARBA" id="ARBA00023157"/>
    </source>
</evidence>
<dbReference type="FunFam" id="2.90.10.10:FF:000016">
    <property type="entry name" value="G-type lectin S-receptor-like serine/threonine-protein kinase"/>
    <property type="match status" value="1"/>
</dbReference>
<comment type="catalytic activity">
    <reaction evidence="17 19">
        <text>L-threonyl-[protein] + ATP = O-phospho-L-threonyl-[protein] + ADP + H(+)</text>
        <dbReference type="Rhea" id="RHEA:46608"/>
        <dbReference type="Rhea" id="RHEA-COMP:11060"/>
        <dbReference type="Rhea" id="RHEA-COMP:11605"/>
        <dbReference type="ChEBI" id="CHEBI:15378"/>
        <dbReference type="ChEBI" id="CHEBI:30013"/>
        <dbReference type="ChEBI" id="CHEBI:30616"/>
        <dbReference type="ChEBI" id="CHEBI:61977"/>
        <dbReference type="ChEBI" id="CHEBI:456216"/>
        <dbReference type="EC" id="2.7.11.1"/>
    </reaction>
</comment>
<organism evidence="24 25">
    <name type="scientific">Ananas comosus</name>
    <name type="common">Pineapple</name>
    <name type="synonym">Ananas ananas</name>
    <dbReference type="NCBI Taxonomy" id="4615"/>
    <lineage>
        <taxon>Eukaryota</taxon>
        <taxon>Viridiplantae</taxon>
        <taxon>Streptophyta</taxon>
        <taxon>Embryophyta</taxon>
        <taxon>Tracheophyta</taxon>
        <taxon>Spermatophyta</taxon>
        <taxon>Magnoliopsida</taxon>
        <taxon>Liliopsida</taxon>
        <taxon>Poales</taxon>
        <taxon>Bromeliaceae</taxon>
        <taxon>Bromelioideae</taxon>
        <taxon>Ananas</taxon>
    </lineage>
</organism>
<evidence type="ECO:0000256" key="6">
    <source>
        <dbReference type="ARBA" id="ARBA00022729"/>
    </source>
</evidence>
<keyword evidence="9 19" id="KW-0547">Nucleotide-binding</keyword>
<dbReference type="SMART" id="SM00473">
    <property type="entry name" value="PAN_AP"/>
    <property type="match status" value="1"/>
</dbReference>
<dbReference type="InterPro" id="IPR003609">
    <property type="entry name" value="Pan_app"/>
</dbReference>
<keyword evidence="4 19" id="KW-0808">Transferase</keyword>
<dbReference type="Pfam" id="PF00954">
    <property type="entry name" value="S_locus_glycop"/>
    <property type="match status" value="1"/>
</dbReference>
<sequence>MLPSLTLHCLTFMSVDSPSKPAYSKLFASNHNYWVSSNGNFALGFFNNSNDPNKYSVGIRFSSASIPSDKQARIWVAGAGISVGSDSYLHLTETGDLILFDSLTAATVWSSNTSNSSVSSASLLDDGNLVLLGQNHNVIWQSFRTPTDTLLPGQNLTVFETLRAASRNSVSSHYTLSMDASGMLKLSWETNVTYWKAEVAPTFPTLAAVVTREGSFQLVDQMSRPVWSMFAVDHNDSSVVFRFLRLDADGNLRMYSWDDSSKLWRKVWQAVANQCNVFATCGLSGVCTLSQVGTATCKCPFGSSSLAANSSCLAPYYQHCSSGTTMVAFKHTFLYGIYPPQDSIIQSSARQCRDLCLQDPNCMAATATNDGEAQCRIKKTRFITGHGNPSLPYTSYVKICLDPVAAFPLNASASSPSTAPLNKEIKRFYIPSIIGPISGALLAFVAIQVGILFFLWKRKNEVKSTGATYCPCPSSIGLVPLSYSELINITGNFKDQLGTNLYKGVLLSNKVVVVWELKYAMQSGEIIGEKLFRSWISALGGIHHKNLVKLEGYCCCSDRRFLLYEFHKNGSVDKWITEAKLSRRLTWRRRVKICVGVAKVISYLHSGCREFVAHGNLKWENVLLDEELEAKVTKFGLKRMSGKASESEQGAEADVASFGEMILRMVSGRHAGTNICCWAHNEWAEGRGVELVDSRIRDKFDVDEVERMLRIAFWCVQSDARLRPSMGEVVKVLEGTLSADPPPPP</sequence>
<feature type="domain" description="Protein kinase" evidence="21">
    <location>
        <begin position="491"/>
        <end position="745"/>
    </location>
</feature>
<dbReference type="Pfam" id="PF01453">
    <property type="entry name" value="B_lectin"/>
    <property type="match status" value="1"/>
</dbReference>
<evidence type="ECO:0000256" key="20">
    <source>
        <dbReference type="SAM" id="Phobius"/>
    </source>
</evidence>
<keyword evidence="14" id="KW-1015">Disulfide bond</keyword>
<evidence type="ECO:0000259" key="22">
    <source>
        <dbReference type="PROSITE" id="PS50927"/>
    </source>
</evidence>
<dbReference type="PANTHER" id="PTHR47974:SF13">
    <property type="entry name" value="G-TYPE LECTIN S-RECEPTOR-LIKE SERINE_THREONINE-PROTEIN KINASE SD3-1"/>
    <property type="match status" value="1"/>
</dbReference>
<evidence type="ECO:0000256" key="8">
    <source>
        <dbReference type="ARBA" id="ARBA00022737"/>
    </source>
</evidence>
<evidence type="ECO:0000256" key="12">
    <source>
        <dbReference type="ARBA" id="ARBA00022989"/>
    </source>
</evidence>
<dbReference type="SUPFAM" id="SSF51110">
    <property type="entry name" value="alpha-D-mannose-specific plant lectins"/>
    <property type="match status" value="2"/>
</dbReference>
<keyword evidence="6" id="KW-0732">Signal</keyword>
<evidence type="ECO:0000256" key="9">
    <source>
        <dbReference type="ARBA" id="ARBA00022741"/>
    </source>
</evidence>
<keyword evidence="15 24" id="KW-0675">Receptor</keyword>
<dbReference type="GO" id="GO:0030246">
    <property type="term" value="F:carbohydrate binding"/>
    <property type="evidence" value="ECO:0007669"/>
    <property type="project" value="UniProtKB-KW"/>
</dbReference>
<evidence type="ECO:0000256" key="1">
    <source>
        <dbReference type="ARBA" id="ARBA00004251"/>
    </source>
</evidence>
<accession>A0A199VKR8</accession>
<reference evidence="24 25" key="1">
    <citation type="journal article" date="2016" name="DNA Res.">
        <title>The draft genome of MD-2 pineapple using hybrid error correction of long reads.</title>
        <authorList>
            <person name="Redwan R.M."/>
            <person name="Saidin A."/>
            <person name="Kumar S.V."/>
        </authorList>
    </citation>
    <scope>NUCLEOTIDE SEQUENCE [LARGE SCALE GENOMIC DNA]</scope>
    <source>
        <strain evidence="25">cv. MD2</strain>
        <tissue evidence="24">Leaf</tissue>
    </source>
</reference>
<evidence type="ECO:0000256" key="11">
    <source>
        <dbReference type="ARBA" id="ARBA00022840"/>
    </source>
</evidence>
<keyword evidence="3 19" id="KW-0723">Serine/threonine-protein kinase</keyword>
<dbReference type="InterPro" id="IPR024171">
    <property type="entry name" value="SRK-like_kinase"/>
</dbReference>
<dbReference type="Pfam" id="PF07714">
    <property type="entry name" value="PK_Tyr_Ser-Thr"/>
    <property type="match status" value="1"/>
</dbReference>
<evidence type="ECO:0000313" key="24">
    <source>
        <dbReference type="EMBL" id="OAY77476.1"/>
    </source>
</evidence>
<keyword evidence="5 20" id="KW-0812">Transmembrane</keyword>
<keyword evidence="16" id="KW-0325">Glycoprotein</keyword>
<dbReference type="Proteomes" id="UP000092600">
    <property type="component" value="Unassembled WGS sequence"/>
</dbReference>
<dbReference type="InterPro" id="IPR001480">
    <property type="entry name" value="Bulb-type_lectin_dom"/>
</dbReference>
<dbReference type="PROSITE" id="PS50011">
    <property type="entry name" value="PROTEIN_KINASE_DOM"/>
    <property type="match status" value="1"/>
</dbReference>
<dbReference type="EMBL" id="LSRQ01001530">
    <property type="protein sequence ID" value="OAY77476.1"/>
    <property type="molecule type" value="Genomic_DNA"/>
</dbReference>
<evidence type="ECO:0000313" key="25">
    <source>
        <dbReference type="Proteomes" id="UP000092600"/>
    </source>
</evidence>
<evidence type="ECO:0000256" key="15">
    <source>
        <dbReference type="ARBA" id="ARBA00023170"/>
    </source>
</evidence>
<evidence type="ECO:0000256" key="17">
    <source>
        <dbReference type="ARBA" id="ARBA00047899"/>
    </source>
</evidence>
<dbReference type="Gene3D" id="1.10.510.10">
    <property type="entry name" value="Transferase(Phosphotransferase) domain 1"/>
    <property type="match status" value="2"/>
</dbReference>
<evidence type="ECO:0000256" key="19">
    <source>
        <dbReference type="PIRNR" id="PIRNR000641"/>
    </source>
</evidence>
<dbReference type="GO" id="GO:0005524">
    <property type="term" value="F:ATP binding"/>
    <property type="evidence" value="ECO:0007669"/>
    <property type="project" value="UniProtKB-KW"/>
</dbReference>
<dbReference type="EC" id="2.7.11.1" evidence="19"/>
<comment type="catalytic activity">
    <reaction evidence="18 19">
        <text>L-seryl-[protein] + ATP = O-phospho-L-seryl-[protein] + ADP + H(+)</text>
        <dbReference type="Rhea" id="RHEA:17989"/>
        <dbReference type="Rhea" id="RHEA-COMP:9863"/>
        <dbReference type="Rhea" id="RHEA-COMP:11604"/>
        <dbReference type="ChEBI" id="CHEBI:15378"/>
        <dbReference type="ChEBI" id="CHEBI:29999"/>
        <dbReference type="ChEBI" id="CHEBI:30616"/>
        <dbReference type="ChEBI" id="CHEBI:83421"/>
        <dbReference type="ChEBI" id="CHEBI:456216"/>
        <dbReference type="EC" id="2.7.11.1"/>
    </reaction>
</comment>
<dbReference type="PIRSF" id="PIRSF000641">
    <property type="entry name" value="SRK"/>
    <property type="match status" value="1"/>
</dbReference>
<evidence type="ECO:0000256" key="5">
    <source>
        <dbReference type="ARBA" id="ARBA00022692"/>
    </source>
</evidence>
<dbReference type="Gene3D" id="2.90.10.10">
    <property type="entry name" value="Bulb-type lectin domain"/>
    <property type="match status" value="2"/>
</dbReference>
<dbReference type="CDD" id="cd00028">
    <property type="entry name" value="B_lectin"/>
    <property type="match status" value="1"/>
</dbReference>
<dbReference type="SUPFAM" id="SSF56112">
    <property type="entry name" value="Protein kinase-like (PK-like)"/>
    <property type="match status" value="1"/>
</dbReference>
<name>A0A199VKR8_ANACO</name>
<dbReference type="GO" id="GO:0005886">
    <property type="term" value="C:plasma membrane"/>
    <property type="evidence" value="ECO:0007669"/>
    <property type="project" value="UniProtKB-SubCell"/>
</dbReference>
<evidence type="ECO:0000256" key="10">
    <source>
        <dbReference type="ARBA" id="ARBA00022777"/>
    </source>
</evidence>
<keyword evidence="13 20" id="KW-0472">Membrane</keyword>
<evidence type="ECO:0000259" key="21">
    <source>
        <dbReference type="PROSITE" id="PS50011"/>
    </source>
</evidence>
<dbReference type="GO" id="GO:0106310">
    <property type="term" value="F:protein serine kinase activity"/>
    <property type="evidence" value="ECO:0007669"/>
    <property type="project" value="RHEA"/>
</dbReference>
<dbReference type="SMART" id="SM00108">
    <property type="entry name" value="B_lectin"/>
    <property type="match status" value="1"/>
</dbReference>
<dbReference type="GO" id="GO:0004674">
    <property type="term" value="F:protein serine/threonine kinase activity"/>
    <property type="evidence" value="ECO:0007669"/>
    <property type="project" value="UniProtKB-KW"/>
</dbReference>